<dbReference type="PANTHER" id="PTHR10110:SF195">
    <property type="entry name" value="NA(+)_H(+) ANTIPORTER NHAS2"/>
    <property type="match status" value="1"/>
</dbReference>
<evidence type="ECO:0000256" key="1">
    <source>
        <dbReference type="ARBA" id="ARBA00004651"/>
    </source>
</evidence>
<evidence type="ECO:0000256" key="4">
    <source>
        <dbReference type="ARBA" id="ARBA00022449"/>
    </source>
</evidence>
<feature type="transmembrane region" description="Helical" evidence="12">
    <location>
        <begin position="386"/>
        <end position="405"/>
    </location>
</feature>
<dbReference type="InterPro" id="IPR018422">
    <property type="entry name" value="Cation/H_exchanger_CPA1"/>
</dbReference>
<evidence type="ECO:0000256" key="5">
    <source>
        <dbReference type="ARBA" id="ARBA00022475"/>
    </source>
</evidence>
<feature type="transmembrane region" description="Helical" evidence="12">
    <location>
        <begin position="200"/>
        <end position="223"/>
    </location>
</feature>
<feature type="transmembrane region" description="Helical" evidence="12">
    <location>
        <begin position="316"/>
        <end position="342"/>
    </location>
</feature>
<feature type="transmembrane region" description="Helical" evidence="12">
    <location>
        <begin position="288"/>
        <end position="309"/>
    </location>
</feature>
<evidence type="ECO:0000313" key="15">
    <source>
        <dbReference type="Proteomes" id="UP000462014"/>
    </source>
</evidence>
<keyword evidence="15" id="KW-1185">Reference proteome</keyword>
<evidence type="ECO:0000256" key="11">
    <source>
        <dbReference type="ARBA" id="ARBA00023201"/>
    </source>
</evidence>
<feature type="transmembrane region" description="Helical" evidence="12">
    <location>
        <begin position="6"/>
        <end position="24"/>
    </location>
</feature>
<name>A0A7K1STR8_9SPHI</name>
<dbReference type="EMBL" id="WPIK01000003">
    <property type="protein sequence ID" value="MVN20705.1"/>
    <property type="molecule type" value="Genomic_DNA"/>
</dbReference>
<feature type="transmembrane region" description="Helical" evidence="12">
    <location>
        <begin position="99"/>
        <end position="123"/>
    </location>
</feature>
<evidence type="ECO:0000256" key="12">
    <source>
        <dbReference type="SAM" id="Phobius"/>
    </source>
</evidence>
<keyword evidence="10 12" id="KW-0472">Membrane</keyword>
<feature type="transmembrane region" description="Helical" evidence="12">
    <location>
        <begin position="354"/>
        <end position="374"/>
    </location>
</feature>
<evidence type="ECO:0000256" key="2">
    <source>
        <dbReference type="ARBA" id="ARBA00007367"/>
    </source>
</evidence>
<evidence type="ECO:0000256" key="9">
    <source>
        <dbReference type="ARBA" id="ARBA00023065"/>
    </source>
</evidence>
<protein>
    <submittedName>
        <fullName evidence="14">Sodium:proton antiporter</fullName>
    </submittedName>
</protein>
<comment type="similarity">
    <text evidence="2">Belongs to the monovalent cation:proton antiporter 1 (CPA1) transporter (TC 2.A.36) family.</text>
</comment>
<keyword evidence="6 12" id="KW-0812">Transmembrane</keyword>
<accession>A0A7K1STR8</accession>
<keyword evidence="4" id="KW-0050">Antiport</keyword>
<gene>
    <name evidence="14" type="ORF">GO621_04045</name>
</gene>
<evidence type="ECO:0000256" key="8">
    <source>
        <dbReference type="ARBA" id="ARBA00023053"/>
    </source>
</evidence>
<dbReference type="RefSeq" id="WP_157564432.1">
    <property type="nucleotide sequence ID" value="NZ_WPIK01000003.1"/>
</dbReference>
<dbReference type="GO" id="GO:0098719">
    <property type="term" value="P:sodium ion import across plasma membrane"/>
    <property type="evidence" value="ECO:0007669"/>
    <property type="project" value="TreeGrafter"/>
</dbReference>
<evidence type="ECO:0000256" key="6">
    <source>
        <dbReference type="ARBA" id="ARBA00022692"/>
    </source>
</evidence>
<dbReference type="GO" id="GO:0015386">
    <property type="term" value="F:potassium:proton antiporter activity"/>
    <property type="evidence" value="ECO:0007669"/>
    <property type="project" value="TreeGrafter"/>
</dbReference>
<dbReference type="Gene3D" id="6.10.140.1330">
    <property type="match status" value="1"/>
</dbReference>
<dbReference type="Proteomes" id="UP000462014">
    <property type="component" value="Unassembled WGS sequence"/>
</dbReference>
<feature type="transmembrane region" description="Helical" evidence="12">
    <location>
        <begin position="67"/>
        <end position="87"/>
    </location>
</feature>
<keyword evidence="9" id="KW-0406">Ion transport</keyword>
<comment type="subcellular location">
    <subcellularLocation>
        <location evidence="1">Cell membrane</location>
        <topology evidence="1">Multi-pass membrane protein</topology>
    </subcellularLocation>
</comment>
<keyword evidence="7 12" id="KW-1133">Transmembrane helix</keyword>
<feature type="domain" description="Cation/H+ exchanger transmembrane" evidence="13">
    <location>
        <begin position="13"/>
        <end position="405"/>
    </location>
</feature>
<keyword evidence="8" id="KW-0915">Sodium</keyword>
<feature type="transmembrane region" description="Helical" evidence="12">
    <location>
        <begin position="165"/>
        <end position="188"/>
    </location>
</feature>
<sequence>MDTYLIVTVLVVVSAVFSFINVRFLKLPGAIGVISIAVVVSIIAIFTGEFFPVMFRSITGLNNNINFSQTMLNTMLGFLLFASALRFNWGELKKQVGAVFILSTVGVVISTFVFGIFFYWLAILVKVDISFIYCLLFGALISPTDPVAVSAVLKKSRMPKHLETIITGESLFNDGIGLILFITILEYIAQSGNDIHPREIAVLFAQEVFGGIILGGTLAYIAYKLMRKVDDFQTLVMVSLALVMGISVLANKLHFSIPLAVVSAGLLIGNLRFGKDPSGKLNDFLEKFWTIIDELMNTILFVMIGLRIVMMPFLTYYWFVCLGAIVIVLIARGLSILVPIVFLRRTLNVNYNNVQILTWAGVRGGISIALALSIPNSKYKEVIEAGCYFIVIFSVVVQGLTLNRITDFFVEKGTKPTAL</sequence>
<dbReference type="GO" id="GO:0005886">
    <property type="term" value="C:plasma membrane"/>
    <property type="evidence" value="ECO:0007669"/>
    <property type="project" value="UniProtKB-SubCell"/>
</dbReference>
<feature type="transmembrane region" description="Helical" evidence="12">
    <location>
        <begin position="235"/>
        <end position="268"/>
    </location>
</feature>
<keyword evidence="5" id="KW-1003">Cell membrane</keyword>
<proteinExistence type="inferred from homology"/>
<dbReference type="Pfam" id="PF00999">
    <property type="entry name" value="Na_H_Exchanger"/>
    <property type="match status" value="1"/>
</dbReference>
<evidence type="ECO:0000256" key="3">
    <source>
        <dbReference type="ARBA" id="ARBA00022448"/>
    </source>
</evidence>
<dbReference type="GO" id="GO:0015385">
    <property type="term" value="F:sodium:proton antiporter activity"/>
    <property type="evidence" value="ECO:0007669"/>
    <property type="project" value="InterPro"/>
</dbReference>
<feature type="transmembrane region" description="Helical" evidence="12">
    <location>
        <begin position="31"/>
        <end position="55"/>
    </location>
</feature>
<reference evidence="14 15" key="1">
    <citation type="submission" date="2019-12" db="EMBL/GenBank/DDBJ databases">
        <title>Mucilaginibacter sp. HMF7410 genome sequencing and assembly.</title>
        <authorList>
            <person name="Kang H."/>
            <person name="Cha I."/>
            <person name="Kim H."/>
            <person name="Joh K."/>
        </authorList>
    </citation>
    <scope>NUCLEOTIDE SEQUENCE [LARGE SCALE GENOMIC DNA]</scope>
    <source>
        <strain evidence="14 15">HMF7410</strain>
    </source>
</reference>
<feature type="transmembrane region" description="Helical" evidence="12">
    <location>
        <begin position="129"/>
        <end position="153"/>
    </location>
</feature>
<evidence type="ECO:0000256" key="7">
    <source>
        <dbReference type="ARBA" id="ARBA00022989"/>
    </source>
</evidence>
<dbReference type="InterPro" id="IPR006153">
    <property type="entry name" value="Cation/H_exchanger_TM"/>
</dbReference>
<evidence type="ECO:0000259" key="13">
    <source>
        <dbReference type="Pfam" id="PF00999"/>
    </source>
</evidence>
<keyword evidence="3" id="KW-0813">Transport</keyword>
<organism evidence="14 15">
    <name type="scientific">Mucilaginibacter arboris</name>
    <dbReference type="NCBI Taxonomy" id="2682090"/>
    <lineage>
        <taxon>Bacteria</taxon>
        <taxon>Pseudomonadati</taxon>
        <taxon>Bacteroidota</taxon>
        <taxon>Sphingobacteriia</taxon>
        <taxon>Sphingobacteriales</taxon>
        <taxon>Sphingobacteriaceae</taxon>
        <taxon>Mucilaginibacter</taxon>
    </lineage>
</organism>
<dbReference type="GO" id="GO:0051453">
    <property type="term" value="P:regulation of intracellular pH"/>
    <property type="evidence" value="ECO:0007669"/>
    <property type="project" value="TreeGrafter"/>
</dbReference>
<keyword evidence="11" id="KW-0739">Sodium transport</keyword>
<evidence type="ECO:0000313" key="14">
    <source>
        <dbReference type="EMBL" id="MVN20705.1"/>
    </source>
</evidence>
<dbReference type="AlphaFoldDB" id="A0A7K1STR8"/>
<evidence type="ECO:0000256" key="10">
    <source>
        <dbReference type="ARBA" id="ARBA00023136"/>
    </source>
</evidence>
<comment type="caution">
    <text evidence="14">The sequence shown here is derived from an EMBL/GenBank/DDBJ whole genome shotgun (WGS) entry which is preliminary data.</text>
</comment>
<dbReference type="PANTHER" id="PTHR10110">
    <property type="entry name" value="SODIUM/HYDROGEN EXCHANGER"/>
    <property type="match status" value="1"/>
</dbReference>